<evidence type="ECO:0000256" key="3">
    <source>
        <dbReference type="SAM" id="Phobius"/>
    </source>
</evidence>
<dbReference type="Pfam" id="PF22486">
    <property type="entry name" value="MATH_2"/>
    <property type="match status" value="1"/>
</dbReference>
<dbReference type="InterPro" id="IPR050804">
    <property type="entry name" value="MCC"/>
</dbReference>
<evidence type="ECO:0000256" key="1">
    <source>
        <dbReference type="ARBA" id="ARBA00023054"/>
    </source>
</evidence>
<dbReference type="GO" id="GO:0016787">
    <property type="term" value="F:hydrolase activity"/>
    <property type="evidence" value="ECO:0007669"/>
    <property type="project" value="UniProtKB-KW"/>
</dbReference>
<evidence type="ECO:0000259" key="4">
    <source>
        <dbReference type="PROSITE" id="PS50144"/>
    </source>
</evidence>
<dbReference type="Proteomes" id="UP000257109">
    <property type="component" value="Unassembled WGS sequence"/>
</dbReference>
<protein>
    <submittedName>
        <fullName evidence="5">Ubiquitin carboxyl-terminal hydrolase 13</fullName>
    </submittedName>
</protein>
<keyword evidence="6" id="KW-1185">Reference proteome</keyword>
<dbReference type="PANTHER" id="PTHR46236:SF35">
    <property type="entry name" value="MATH DOMAIN-CONTAINING PROTEIN"/>
    <property type="match status" value="1"/>
</dbReference>
<organism evidence="5 6">
    <name type="scientific">Mucuna pruriens</name>
    <name type="common">Velvet bean</name>
    <name type="synonym">Dolichos pruriens</name>
    <dbReference type="NCBI Taxonomy" id="157652"/>
    <lineage>
        <taxon>Eukaryota</taxon>
        <taxon>Viridiplantae</taxon>
        <taxon>Streptophyta</taxon>
        <taxon>Embryophyta</taxon>
        <taxon>Tracheophyta</taxon>
        <taxon>Spermatophyta</taxon>
        <taxon>Magnoliopsida</taxon>
        <taxon>eudicotyledons</taxon>
        <taxon>Gunneridae</taxon>
        <taxon>Pentapetalae</taxon>
        <taxon>rosids</taxon>
        <taxon>fabids</taxon>
        <taxon>Fabales</taxon>
        <taxon>Fabaceae</taxon>
        <taxon>Papilionoideae</taxon>
        <taxon>50 kb inversion clade</taxon>
        <taxon>NPAAA clade</taxon>
        <taxon>indigoferoid/millettioid clade</taxon>
        <taxon>Phaseoleae</taxon>
        <taxon>Mucuna</taxon>
    </lineage>
</organism>
<keyword evidence="1 2" id="KW-0175">Coiled coil</keyword>
<dbReference type="Gene3D" id="2.60.210.10">
    <property type="entry name" value="Apoptosis, Tumor Necrosis Factor Receptor Associated Protein 2, Chain A"/>
    <property type="match status" value="1"/>
</dbReference>
<dbReference type="SUPFAM" id="SSF49599">
    <property type="entry name" value="TRAF domain-like"/>
    <property type="match status" value="1"/>
</dbReference>
<dbReference type="InterPro" id="IPR008974">
    <property type="entry name" value="TRAF-like"/>
</dbReference>
<feature type="transmembrane region" description="Helical" evidence="3">
    <location>
        <begin position="85"/>
        <end position="104"/>
    </location>
</feature>
<accession>A0A371IHQ3</accession>
<dbReference type="InterPro" id="IPR002083">
    <property type="entry name" value="MATH/TRAF_dom"/>
</dbReference>
<dbReference type="EMBL" id="QJKJ01000065">
    <property type="protein sequence ID" value="RDY14505.1"/>
    <property type="molecule type" value="Genomic_DNA"/>
</dbReference>
<dbReference type="AlphaFoldDB" id="A0A371IHQ3"/>
<feature type="coiled-coil region" evidence="2">
    <location>
        <begin position="307"/>
        <end position="348"/>
    </location>
</feature>
<proteinExistence type="predicted"/>
<dbReference type="PANTHER" id="PTHR46236">
    <property type="entry name" value="TRAF-LIKE SUPERFAMILY PROTEIN"/>
    <property type="match status" value="1"/>
</dbReference>
<keyword evidence="3" id="KW-0812">Transmembrane</keyword>
<reference evidence="5" key="1">
    <citation type="submission" date="2018-05" db="EMBL/GenBank/DDBJ databases">
        <title>Draft genome of Mucuna pruriens seed.</title>
        <authorList>
            <person name="Nnadi N.E."/>
            <person name="Vos R."/>
            <person name="Hasami M.H."/>
            <person name="Devisetty U.K."/>
            <person name="Aguiy J.C."/>
        </authorList>
    </citation>
    <scope>NUCLEOTIDE SEQUENCE [LARGE SCALE GENOMIC DNA]</scope>
    <source>
        <strain evidence="5">JCA_2017</strain>
    </source>
</reference>
<evidence type="ECO:0000313" key="5">
    <source>
        <dbReference type="EMBL" id="RDY14505.1"/>
    </source>
</evidence>
<feature type="non-terminal residue" evidence="5">
    <location>
        <position position="1"/>
    </location>
</feature>
<evidence type="ECO:0000313" key="6">
    <source>
        <dbReference type="Proteomes" id="UP000257109"/>
    </source>
</evidence>
<gene>
    <name evidence="5" type="primary">UBP13</name>
    <name evidence="5" type="ORF">CR513_00425</name>
</gene>
<keyword evidence="3" id="KW-0472">Membrane</keyword>
<dbReference type="PROSITE" id="PS50144">
    <property type="entry name" value="MATH"/>
    <property type="match status" value="1"/>
</dbReference>
<sequence>MLMPSQFTKSAHKATQCPTILPIQLPIPFRLFWSGCWQVIEMVNMNEKPKLMSEKFTWTIRNFSKLYSKKLYSEKRILVSPTRFIVGYLSIYLYAAGVNLPFGWRKFANFKLILINQVNEKMTKIREITSEFNEFKISGGFTEFVSLDELCDSRSGFIVNDTCIIEVEMLVRKSKQDQSVSNIDDTEKPIKFNNSLPKETFITSFGEPVDFHGLGKIEQVFIPLLEEVCSQHPSLINSQKKRTHRFIKWAFIALGRVLHFLKTKKVKDMGDDACDHLQILWEELETFKFDLTWLEPYVQSALGMKNYAEKAVRVKRMEENVAALEIETKRLKAKMVQAELDLELASKDLVKAKEGLDKCKLDAELGYGVP</sequence>
<feature type="domain" description="MATH" evidence="4">
    <location>
        <begin position="53"/>
        <end position="169"/>
    </location>
</feature>
<comment type="caution">
    <text evidence="5">The sequence shown here is derived from an EMBL/GenBank/DDBJ whole genome shotgun (WGS) entry which is preliminary data.</text>
</comment>
<dbReference type="STRING" id="157652.A0A371IHQ3"/>
<name>A0A371IHQ3_MUCPR</name>
<keyword evidence="3" id="KW-1133">Transmembrane helix</keyword>
<evidence type="ECO:0000256" key="2">
    <source>
        <dbReference type="SAM" id="Coils"/>
    </source>
</evidence>
<dbReference type="CDD" id="cd00121">
    <property type="entry name" value="MATH"/>
    <property type="match status" value="1"/>
</dbReference>
<keyword evidence="5" id="KW-0378">Hydrolase</keyword>
<dbReference type="OrthoDB" id="2116871at2759"/>